<evidence type="ECO:0000256" key="3">
    <source>
        <dbReference type="ARBA" id="ARBA00022490"/>
    </source>
</evidence>
<proteinExistence type="inferred from homology"/>
<dbReference type="GO" id="GO:0005737">
    <property type="term" value="C:cytoplasm"/>
    <property type="evidence" value="ECO:0007669"/>
    <property type="project" value="UniProtKB-SubCell"/>
</dbReference>
<keyword evidence="6" id="KW-0720">Serine protease</keyword>
<dbReference type="Proteomes" id="UP000697710">
    <property type="component" value="Unassembled WGS sequence"/>
</dbReference>
<dbReference type="PANTHER" id="PTHR43253:SF1">
    <property type="entry name" value="TRICORN PROTEASE HOMOLOG 2-RELATED"/>
    <property type="match status" value="1"/>
</dbReference>
<comment type="subcellular location">
    <subcellularLocation>
        <location evidence="1">Cytoplasm</location>
    </subcellularLocation>
</comment>
<evidence type="ECO:0000256" key="6">
    <source>
        <dbReference type="ARBA" id="ARBA00022825"/>
    </source>
</evidence>
<dbReference type="GO" id="GO:0008236">
    <property type="term" value="F:serine-type peptidase activity"/>
    <property type="evidence" value="ECO:0007669"/>
    <property type="project" value="UniProtKB-KW"/>
</dbReference>
<reference evidence="7" key="1">
    <citation type="submission" date="2020-04" db="EMBL/GenBank/DDBJ databases">
        <authorList>
            <person name="Zhang T."/>
        </authorList>
    </citation>
    <scope>NUCLEOTIDE SEQUENCE</scope>
    <source>
        <strain evidence="7">HKST-UBA01</strain>
    </source>
</reference>
<organism evidence="7 8">
    <name type="scientific">Eiseniibacteriota bacterium</name>
    <dbReference type="NCBI Taxonomy" id="2212470"/>
    <lineage>
        <taxon>Bacteria</taxon>
        <taxon>Candidatus Eiseniibacteriota</taxon>
    </lineage>
</organism>
<comment type="caution">
    <text evidence="7">The sequence shown here is derived from an EMBL/GenBank/DDBJ whole genome shotgun (WGS) entry which is preliminary data.</text>
</comment>
<sequence length="111" mass="11946">MASDAGYYRHPTIHGDTIVFVSEDDLWSVPTRGGTARRLTANPGIISFPSFSPNGSLLAFTGRDDGPNEVYVMPADGGTPERLTWFGSVTQVAGWHPNGKAVLAASDWRKP</sequence>
<dbReference type="PANTHER" id="PTHR43253">
    <property type="entry name" value="TRICORN PROTEASE HOMOLOG 2-RELATED"/>
    <property type="match status" value="1"/>
</dbReference>
<dbReference type="Gene3D" id="2.120.10.60">
    <property type="entry name" value="Tricorn protease N-terminal domain"/>
    <property type="match status" value="1"/>
</dbReference>
<dbReference type="EMBL" id="JAGQHR010000349">
    <property type="protein sequence ID" value="MCA9728311.1"/>
    <property type="molecule type" value="Genomic_DNA"/>
</dbReference>
<evidence type="ECO:0000256" key="5">
    <source>
        <dbReference type="ARBA" id="ARBA00022801"/>
    </source>
</evidence>
<dbReference type="AlphaFoldDB" id="A0A956LZG5"/>
<protein>
    <submittedName>
        <fullName evidence="7">PD40 domain-containing protein</fullName>
    </submittedName>
</protein>
<dbReference type="Pfam" id="PF26549">
    <property type="entry name" value="Tricorn_N"/>
    <property type="match status" value="1"/>
</dbReference>
<feature type="non-terminal residue" evidence="7">
    <location>
        <position position="111"/>
    </location>
</feature>
<reference evidence="7" key="2">
    <citation type="journal article" date="2021" name="Microbiome">
        <title>Successional dynamics and alternative stable states in a saline activated sludge microbial community over 9 years.</title>
        <authorList>
            <person name="Wang Y."/>
            <person name="Ye J."/>
            <person name="Ju F."/>
            <person name="Liu L."/>
            <person name="Boyd J.A."/>
            <person name="Deng Y."/>
            <person name="Parks D.H."/>
            <person name="Jiang X."/>
            <person name="Yin X."/>
            <person name="Woodcroft B.J."/>
            <person name="Tyson G.W."/>
            <person name="Hugenholtz P."/>
            <person name="Polz M.F."/>
            <person name="Zhang T."/>
        </authorList>
    </citation>
    <scope>NUCLEOTIDE SEQUENCE</scope>
    <source>
        <strain evidence="7">HKST-UBA01</strain>
    </source>
</reference>
<keyword evidence="4" id="KW-0645">Protease</keyword>
<keyword evidence="5" id="KW-0378">Hydrolase</keyword>
<comment type="similarity">
    <text evidence="2">Belongs to the peptidase S41B family.</text>
</comment>
<evidence type="ECO:0000256" key="2">
    <source>
        <dbReference type="ARBA" id="ARBA00008524"/>
    </source>
</evidence>
<dbReference type="InterPro" id="IPR012393">
    <property type="entry name" value="Tricorn_protease"/>
</dbReference>
<evidence type="ECO:0000256" key="4">
    <source>
        <dbReference type="ARBA" id="ARBA00022670"/>
    </source>
</evidence>
<accession>A0A956LZG5</accession>
<dbReference type="SUPFAM" id="SSF69304">
    <property type="entry name" value="Tricorn protease N-terminal domain"/>
    <property type="match status" value="1"/>
</dbReference>
<evidence type="ECO:0000313" key="8">
    <source>
        <dbReference type="Proteomes" id="UP000697710"/>
    </source>
</evidence>
<name>A0A956LZG5_UNCEI</name>
<dbReference type="GO" id="GO:0006508">
    <property type="term" value="P:proteolysis"/>
    <property type="evidence" value="ECO:0007669"/>
    <property type="project" value="UniProtKB-KW"/>
</dbReference>
<gene>
    <name evidence="7" type="ORF">KC729_11550</name>
</gene>
<evidence type="ECO:0000256" key="1">
    <source>
        <dbReference type="ARBA" id="ARBA00004496"/>
    </source>
</evidence>
<evidence type="ECO:0000313" key="7">
    <source>
        <dbReference type="EMBL" id="MCA9728311.1"/>
    </source>
</evidence>
<keyword evidence="3" id="KW-0963">Cytoplasm</keyword>